<organism evidence="1 2">
    <name type="scientific">Climacteris rufus</name>
    <name type="common">rufous treecreeper</name>
    <dbReference type="NCBI Taxonomy" id="47695"/>
    <lineage>
        <taxon>Eukaryota</taxon>
        <taxon>Metazoa</taxon>
        <taxon>Chordata</taxon>
        <taxon>Craniata</taxon>
        <taxon>Vertebrata</taxon>
        <taxon>Euteleostomi</taxon>
        <taxon>Archelosauria</taxon>
        <taxon>Archosauria</taxon>
        <taxon>Dinosauria</taxon>
        <taxon>Saurischia</taxon>
        <taxon>Theropoda</taxon>
        <taxon>Coelurosauria</taxon>
        <taxon>Aves</taxon>
        <taxon>Neognathae</taxon>
        <taxon>Neoaves</taxon>
        <taxon>Telluraves</taxon>
        <taxon>Australaves</taxon>
        <taxon>Passeriformes</taxon>
        <taxon>Climacteridae</taxon>
        <taxon>Climacteris</taxon>
    </lineage>
</organism>
<protein>
    <submittedName>
        <fullName evidence="1">RBM44 protein</fullName>
    </submittedName>
</protein>
<feature type="non-terminal residue" evidence="1">
    <location>
        <position position="80"/>
    </location>
</feature>
<dbReference type="Proteomes" id="UP000580879">
    <property type="component" value="Unassembled WGS sequence"/>
</dbReference>
<comment type="caution">
    <text evidence="1">The sequence shown here is derived from an EMBL/GenBank/DDBJ whole genome shotgun (WGS) entry which is preliminary data.</text>
</comment>
<proteinExistence type="predicted"/>
<reference evidence="1 2" key="1">
    <citation type="submission" date="2019-09" db="EMBL/GenBank/DDBJ databases">
        <title>Bird 10,000 Genomes (B10K) Project - Family phase.</title>
        <authorList>
            <person name="Zhang G."/>
        </authorList>
    </citation>
    <scope>NUCLEOTIDE SEQUENCE [LARGE SCALE GENOMIC DNA]</scope>
    <source>
        <strain evidence="1">B10K-DU-029-53</strain>
    </source>
</reference>
<evidence type="ECO:0000313" key="1">
    <source>
        <dbReference type="EMBL" id="NWW77532.1"/>
    </source>
</evidence>
<dbReference type="AlphaFoldDB" id="A0A7K6QUQ4"/>
<sequence length="80" mass="8760">EGSLQNPSTSSSTASSGIFFSPYALNLSSFSKLLRRLQERHPEANRDRILEALQEVRRNHKGVLSGLSVSAIEEESSATL</sequence>
<accession>A0A7K6QUQ4</accession>
<evidence type="ECO:0000313" key="2">
    <source>
        <dbReference type="Proteomes" id="UP000580879"/>
    </source>
</evidence>
<feature type="non-terminal residue" evidence="1">
    <location>
        <position position="1"/>
    </location>
</feature>
<dbReference type="PANTHER" id="PTHR17550:SF7">
    <property type="entry name" value="RNA-BINDING PROTEIN 44"/>
    <property type="match status" value="1"/>
</dbReference>
<dbReference type="EMBL" id="VZRZ01005261">
    <property type="protein sequence ID" value="NWW77532.1"/>
    <property type="molecule type" value="Genomic_DNA"/>
</dbReference>
<dbReference type="OrthoDB" id="9941526at2759"/>
<name>A0A7K6QUQ4_9PASS</name>
<dbReference type="PANTHER" id="PTHR17550">
    <property type="entry name" value="E3 UBIQUITIN-PROTEIN LIGASE TTC3"/>
    <property type="match status" value="1"/>
</dbReference>
<keyword evidence="2" id="KW-1185">Reference proteome</keyword>
<gene>
    <name evidence="1" type="primary">Rbm44</name>
    <name evidence="1" type="ORF">CLIRUF_R03702</name>
</gene>